<proteinExistence type="predicted"/>
<keyword evidence="1" id="KW-0175">Coiled coil</keyword>
<organism evidence="3">
    <name type="scientific">Mantoniella antarctica</name>
    <dbReference type="NCBI Taxonomy" id="81844"/>
    <lineage>
        <taxon>Eukaryota</taxon>
        <taxon>Viridiplantae</taxon>
        <taxon>Chlorophyta</taxon>
        <taxon>Mamiellophyceae</taxon>
        <taxon>Mamiellales</taxon>
        <taxon>Mamiellaceae</taxon>
        <taxon>Mantoniella</taxon>
    </lineage>
</organism>
<evidence type="ECO:0000256" key="2">
    <source>
        <dbReference type="SAM" id="MobiDB-lite"/>
    </source>
</evidence>
<evidence type="ECO:0000256" key="1">
    <source>
        <dbReference type="SAM" id="Coils"/>
    </source>
</evidence>
<gene>
    <name evidence="3" type="ORF">MANT1106_LOCUS18634</name>
</gene>
<accession>A0A7S0T0A7</accession>
<evidence type="ECO:0000313" key="3">
    <source>
        <dbReference type="EMBL" id="CAD8719088.1"/>
    </source>
</evidence>
<sequence>MPMSEDGFDENVSGFQAYNVPEGMVVVLLPKEEIGDLQDSFQANARRRSDTIYKLHEETLKGRQESRTATESVVGMVSSLSAAKAARYGLGEESRRWNEAAATMEGLPSRLETVKTALEQQRVHIDALESELLKFNNDLSLSERRHQLSEVRAKELEIKLRPMTPRPSRDFGRLKADLPASDFDTVESAVERYGTLSAKSVTNILLGRSFGRMGRDFTQWRALWGRMTRMKLSVTVEEAVAALSSADPIVAVYEMEQQLTPDITTFLLYCARGEPVVDPSTASFILKGVVEGVEVRAQDWGALDGKVKPDDLERVITWAKRPTLERLRDVEATAADLRIEVDAIKQQASQMAPAEERKKEVMFRRDNANTDAGMSAYSKSEALRSFLERPWTDHFIGIGMDEDLPRILRFTGKIRNKAFTKMECEQRVKDIWAAKLGPGGSSQSMDKFMYDFIKERTPVGLGHPSPLLPPSEYKQTTTYNQRCTR</sequence>
<feature type="coiled-coil region" evidence="1">
    <location>
        <begin position="111"/>
        <end position="145"/>
    </location>
</feature>
<dbReference type="EMBL" id="HBFC01031385">
    <property type="protein sequence ID" value="CAD8719088.1"/>
    <property type="molecule type" value="Transcribed_RNA"/>
</dbReference>
<feature type="compositionally biased region" description="Polar residues" evidence="2">
    <location>
        <begin position="473"/>
        <end position="485"/>
    </location>
</feature>
<reference evidence="3" key="1">
    <citation type="submission" date="2021-01" db="EMBL/GenBank/DDBJ databases">
        <authorList>
            <person name="Corre E."/>
            <person name="Pelletier E."/>
            <person name="Niang G."/>
            <person name="Scheremetjew M."/>
            <person name="Finn R."/>
            <person name="Kale V."/>
            <person name="Holt S."/>
            <person name="Cochrane G."/>
            <person name="Meng A."/>
            <person name="Brown T."/>
            <person name="Cohen L."/>
        </authorList>
    </citation>
    <scope>NUCLEOTIDE SEQUENCE</scope>
    <source>
        <strain evidence="3">SL-175</strain>
    </source>
</reference>
<protein>
    <submittedName>
        <fullName evidence="3">Uncharacterized protein</fullName>
    </submittedName>
</protein>
<feature type="region of interest" description="Disordered" evidence="2">
    <location>
        <begin position="461"/>
        <end position="485"/>
    </location>
</feature>
<dbReference type="AlphaFoldDB" id="A0A7S0T0A7"/>
<name>A0A7S0T0A7_9CHLO</name>